<gene>
    <name evidence="3" type="ORF">SJAV_11030</name>
</gene>
<proteinExistence type="predicted"/>
<accession>A0AAT9GQR2</accession>
<name>A0AAT9GQR2_9CREN</name>
<sequence length="190" mass="21855">MRSKTLRMWLSLLLIVLYDNWIRNKKKNSKFYYINSECERCMFPSRKKKTIAILNLIISISLLFIVTVLTHTEYILPPFLATAATKYPDPDWREYRSFPIMISYLISSVIGVLFVLLSLTGLLMAMISAFVSFIIEVLINIEHPPSILASFLAVLEKVSPLFILHPVLTGVIIVEGVNYLLTRYIEPLIK</sequence>
<protein>
    <recommendedName>
        <fullName evidence="2">HPP transmembrane region domain-containing protein</fullName>
    </recommendedName>
</protein>
<evidence type="ECO:0000259" key="2">
    <source>
        <dbReference type="Pfam" id="PF04982"/>
    </source>
</evidence>
<feature type="transmembrane region" description="Helical" evidence="1">
    <location>
        <begin position="50"/>
        <end position="70"/>
    </location>
</feature>
<feature type="transmembrane region" description="Helical" evidence="1">
    <location>
        <begin position="122"/>
        <end position="141"/>
    </location>
</feature>
<dbReference type="EMBL" id="AP031322">
    <property type="protein sequence ID" value="BFH73159.1"/>
    <property type="molecule type" value="Genomic_DNA"/>
</dbReference>
<feature type="domain" description="HPP transmembrane region" evidence="2">
    <location>
        <begin position="47"/>
        <end position="183"/>
    </location>
</feature>
<organism evidence="3">
    <name type="scientific">Sulfurisphaera javensis</name>
    <dbReference type="NCBI Taxonomy" id="2049879"/>
    <lineage>
        <taxon>Archaea</taxon>
        <taxon>Thermoproteota</taxon>
        <taxon>Thermoprotei</taxon>
        <taxon>Sulfolobales</taxon>
        <taxon>Sulfolobaceae</taxon>
        <taxon>Sulfurisphaera</taxon>
    </lineage>
</organism>
<dbReference type="InterPro" id="IPR058581">
    <property type="entry name" value="TM_HPP"/>
</dbReference>
<feature type="transmembrane region" description="Helical" evidence="1">
    <location>
        <begin position="6"/>
        <end position="22"/>
    </location>
</feature>
<feature type="transmembrane region" description="Helical" evidence="1">
    <location>
        <begin position="98"/>
        <end position="117"/>
    </location>
</feature>
<evidence type="ECO:0000256" key="1">
    <source>
        <dbReference type="SAM" id="Phobius"/>
    </source>
</evidence>
<dbReference type="KEGG" id="sjv:SJAV_11030"/>
<keyword evidence="1" id="KW-1133">Transmembrane helix</keyword>
<feature type="transmembrane region" description="Helical" evidence="1">
    <location>
        <begin position="161"/>
        <end position="181"/>
    </location>
</feature>
<keyword evidence="1" id="KW-0812">Transmembrane</keyword>
<dbReference type="AlphaFoldDB" id="A0AAT9GQR2"/>
<dbReference type="Pfam" id="PF04982">
    <property type="entry name" value="TM_HPP"/>
    <property type="match status" value="1"/>
</dbReference>
<keyword evidence="1" id="KW-0472">Membrane</keyword>
<reference evidence="3" key="1">
    <citation type="submission" date="2024-03" db="EMBL/GenBank/DDBJ databases">
        <title>Complete genome sequence of Sulfurisphaera javensis strain KD-1.</title>
        <authorList>
            <person name="Sakai H."/>
            <person name="Nur N."/>
            <person name="Suwanto A."/>
            <person name="Kurosawa N."/>
        </authorList>
    </citation>
    <scope>NUCLEOTIDE SEQUENCE</scope>
    <source>
        <strain evidence="3">KD-1</strain>
    </source>
</reference>
<evidence type="ECO:0000313" key="3">
    <source>
        <dbReference type="EMBL" id="BFH73159.1"/>
    </source>
</evidence>